<keyword evidence="3" id="KW-1185">Reference proteome</keyword>
<evidence type="ECO:0000313" key="2">
    <source>
        <dbReference type="EMBL" id="MBC3898534.1"/>
    </source>
</evidence>
<keyword evidence="1" id="KW-1133">Transmembrane helix</keyword>
<feature type="transmembrane region" description="Helical" evidence="1">
    <location>
        <begin position="37"/>
        <end position="60"/>
    </location>
</feature>
<accession>A0ABR6YTN6</accession>
<dbReference type="RefSeq" id="WP_186893196.1">
    <property type="nucleotide sequence ID" value="NZ_WJBE01000002.1"/>
</dbReference>
<name>A0ABR6YTN6_9FIRM</name>
<comment type="caution">
    <text evidence="2">The sequence shown here is derived from an EMBL/GenBank/DDBJ whole genome shotgun (WGS) entry which is preliminary data.</text>
</comment>
<dbReference type="EMBL" id="WJBE01000002">
    <property type="protein sequence ID" value="MBC3898534.1"/>
    <property type="molecule type" value="Genomic_DNA"/>
</dbReference>
<gene>
    <name evidence="2" type="ORF">GH811_02740</name>
</gene>
<evidence type="ECO:0000256" key="1">
    <source>
        <dbReference type="SAM" id="Phobius"/>
    </source>
</evidence>
<feature type="transmembrane region" description="Helical" evidence="1">
    <location>
        <begin position="66"/>
        <end position="84"/>
    </location>
</feature>
<proteinExistence type="predicted"/>
<organism evidence="2 3">
    <name type="scientific">Acetobacterium malicum</name>
    <dbReference type="NCBI Taxonomy" id="52692"/>
    <lineage>
        <taxon>Bacteria</taxon>
        <taxon>Bacillati</taxon>
        <taxon>Bacillota</taxon>
        <taxon>Clostridia</taxon>
        <taxon>Eubacteriales</taxon>
        <taxon>Eubacteriaceae</taxon>
        <taxon>Acetobacterium</taxon>
    </lineage>
</organism>
<reference evidence="2 3" key="1">
    <citation type="journal article" date="2020" name="mSystems">
        <title>Defining Genomic and Predicted Metabolic Features of the Acetobacterium Genus.</title>
        <authorList>
            <person name="Ross D.E."/>
            <person name="Marshall C.W."/>
            <person name="Gulliver D."/>
            <person name="May H.D."/>
            <person name="Norman R.S."/>
        </authorList>
    </citation>
    <scope>NUCLEOTIDE SEQUENCE [LARGE SCALE GENOMIC DNA]</scope>
    <source>
        <strain evidence="2 3">DSM 4132</strain>
    </source>
</reference>
<sequence>MLTIIIGIPAAILAAITTALIWSKLSVVVFGRNMLDAGLGIICSVVFTWFVCLTIWISLIAWLGKIFLIVGGIIAVIAFLVFLFGGNGENSENAATENLDQESNE</sequence>
<evidence type="ECO:0000313" key="3">
    <source>
        <dbReference type="Proteomes" id="UP000622405"/>
    </source>
</evidence>
<feature type="transmembrane region" description="Helical" evidence="1">
    <location>
        <begin position="6"/>
        <end position="25"/>
    </location>
</feature>
<keyword evidence="1" id="KW-0812">Transmembrane</keyword>
<dbReference type="Proteomes" id="UP000622405">
    <property type="component" value="Unassembled WGS sequence"/>
</dbReference>
<keyword evidence="1" id="KW-0472">Membrane</keyword>
<protein>
    <submittedName>
        <fullName evidence="2">Uncharacterized protein</fullName>
    </submittedName>
</protein>